<evidence type="ECO:0000313" key="2">
    <source>
        <dbReference type="Proteomes" id="UP000546642"/>
    </source>
</evidence>
<dbReference type="EMBL" id="JACHDS010000001">
    <property type="protein sequence ID" value="MBB6170739.1"/>
    <property type="molecule type" value="Genomic_DNA"/>
</dbReference>
<dbReference type="AlphaFoldDB" id="A0A7W9YEM0"/>
<keyword evidence="2" id="KW-1185">Reference proteome</keyword>
<dbReference type="Proteomes" id="UP000546642">
    <property type="component" value="Unassembled WGS sequence"/>
</dbReference>
<name>A0A7W9YEM0_9ACTN</name>
<accession>A0A7W9YEM0</accession>
<reference evidence="1 2" key="1">
    <citation type="submission" date="2020-08" db="EMBL/GenBank/DDBJ databases">
        <title>Sequencing the genomes of 1000 actinobacteria strains.</title>
        <authorList>
            <person name="Klenk H.-P."/>
        </authorList>
    </citation>
    <scope>NUCLEOTIDE SEQUENCE [LARGE SCALE GENOMIC DNA]</scope>
    <source>
        <strain evidence="1 2">DSM 46659</strain>
    </source>
</reference>
<comment type="caution">
    <text evidence="1">The sequence shown here is derived from an EMBL/GenBank/DDBJ whole genome shotgun (WGS) entry which is preliminary data.</text>
</comment>
<organism evidence="1 2">
    <name type="scientific">Nocardiopsis mwathae</name>
    <dbReference type="NCBI Taxonomy" id="1472723"/>
    <lineage>
        <taxon>Bacteria</taxon>
        <taxon>Bacillati</taxon>
        <taxon>Actinomycetota</taxon>
        <taxon>Actinomycetes</taxon>
        <taxon>Streptosporangiales</taxon>
        <taxon>Nocardiopsidaceae</taxon>
        <taxon>Nocardiopsis</taxon>
    </lineage>
</organism>
<evidence type="ECO:0000313" key="1">
    <source>
        <dbReference type="EMBL" id="MBB6170739.1"/>
    </source>
</evidence>
<sequence length="75" mass="8217">MWEGHTGELQRNGQVVISITFGIRAATFRGRAASAAAPITRDVPTENGSVVRHARRRVLPSRSGADRLARDEYEA</sequence>
<gene>
    <name evidence="1" type="ORF">HNR23_000799</name>
</gene>
<protein>
    <submittedName>
        <fullName evidence="1">Uncharacterized protein</fullName>
    </submittedName>
</protein>
<proteinExistence type="predicted"/>